<organism evidence="2 3">
    <name type="scientific">Handelsmanbacteria sp. (strain RIFCSPLOWO2_12_FULL_64_10)</name>
    <dbReference type="NCBI Taxonomy" id="1817868"/>
    <lineage>
        <taxon>Bacteria</taxon>
        <taxon>Candidatus Handelsmaniibacteriota</taxon>
    </lineage>
</organism>
<feature type="domain" description="Sulfotransferase" evidence="1">
    <location>
        <begin position="8"/>
        <end position="183"/>
    </location>
</feature>
<dbReference type="EMBL" id="MFKF01000274">
    <property type="protein sequence ID" value="OGG47108.1"/>
    <property type="molecule type" value="Genomic_DNA"/>
</dbReference>
<dbReference type="Pfam" id="PF00685">
    <property type="entry name" value="Sulfotransfer_1"/>
    <property type="match status" value="1"/>
</dbReference>
<name>A0A1F6CD33_HANXR</name>
<dbReference type="InterPro" id="IPR000863">
    <property type="entry name" value="Sulfotransferase_dom"/>
</dbReference>
<dbReference type="Gene3D" id="3.40.50.300">
    <property type="entry name" value="P-loop containing nucleotide triphosphate hydrolases"/>
    <property type="match status" value="1"/>
</dbReference>
<comment type="caution">
    <text evidence="2">The sequence shown here is derived from an EMBL/GenBank/DDBJ whole genome shotgun (WGS) entry which is preliminary data.</text>
</comment>
<evidence type="ECO:0000313" key="2">
    <source>
        <dbReference type="EMBL" id="OGG47108.1"/>
    </source>
</evidence>
<dbReference type="GO" id="GO:0008146">
    <property type="term" value="F:sulfotransferase activity"/>
    <property type="evidence" value="ECO:0007669"/>
    <property type="project" value="InterPro"/>
</dbReference>
<dbReference type="Proteomes" id="UP000178606">
    <property type="component" value="Unassembled WGS sequence"/>
</dbReference>
<dbReference type="SUPFAM" id="SSF52540">
    <property type="entry name" value="P-loop containing nucleoside triphosphate hydrolases"/>
    <property type="match status" value="1"/>
</dbReference>
<accession>A0A1F6CD33</accession>
<sequence length="197" mass="22264">MSQHEEVIVVSGLPRSGTSMMMQMLEAGGVAVLTDRVRAADEDNLKGYHEFERVKALPQDRAWLEEAGGKAVKIVSELLRRLPADHAYRVIFMRRDLREVLASQGQMLVRRGVASPGGVSDDRMAEVFCKHLREVEAWLEGQPNVAVFYADYNEILQAPARWAEEVNRFLGGRLDVKRMAGVVDGVLYRQRRQESKP</sequence>
<evidence type="ECO:0000313" key="3">
    <source>
        <dbReference type="Proteomes" id="UP000178606"/>
    </source>
</evidence>
<evidence type="ECO:0000259" key="1">
    <source>
        <dbReference type="Pfam" id="PF00685"/>
    </source>
</evidence>
<proteinExistence type="predicted"/>
<protein>
    <recommendedName>
        <fullName evidence="1">Sulfotransferase domain-containing protein</fullName>
    </recommendedName>
</protein>
<reference evidence="2 3" key="1">
    <citation type="journal article" date="2016" name="Nat. Commun.">
        <title>Thousands of microbial genomes shed light on interconnected biogeochemical processes in an aquifer system.</title>
        <authorList>
            <person name="Anantharaman K."/>
            <person name="Brown C.T."/>
            <person name="Hug L.A."/>
            <person name="Sharon I."/>
            <person name="Castelle C.J."/>
            <person name="Probst A.J."/>
            <person name="Thomas B.C."/>
            <person name="Singh A."/>
            <person name="Wilkins M.J."/>
            <person name="Karaoz U."/>
            <person name="Brodie E.L."/>
            <person name="Williams K.H."/>
            <person name="Hubbard S.S."/>
            <person name="Banfield J.F."/>
        </authorList>
    </citation>
    <scope>NUCLEOTIDE SEQUENCE [LARGE SCALE GENOMIC DNA]</scope>
    <source>
        <strain evidence="3">RIFCSPLOWO2_12_FULL_64_10</strain>
    </source>
</reference>
<gene>
    <name evidence="2" type="ORF">A3F84_22765</name>
</gene>
<dbReference type="InterPro" id="IPR027417">
    <property type="entry name" value="P-loop_NTPase"/>
</dbReference>
<dbReference type="AlphaFoldDB" id="A0A1F6CD33"/>